<reference evidence="1" key="1">
    <citation type="journal article" date="2023" name="Science">
        <title>Genome structures resolve the early diversification of teleost fishes.</title>
        <authorList>
            <person name="Parey E."/>
            <person name="Louis A."/>
            <person name="Montfort J."/>
            <person name="Bouchez O."/>
            <person name="Roques C."/>
            <person name="Iampietro C."/>
            <person name="Lluch J."/>
            <person name="Castinel A."/>
            <person name="Donnadieu C."/>
            <person name="Desvignes T."/>
            <person name="Floi Bucao C."/>
            <person name="Jouanno E."/>
            <person name="Wen M."/>
            <person name="Mejri S."/>
            <person name="Dirks R."/>
            <person name="Jansen H."/>
            <person name="Henkel C."/>
            <person name="Chen W.J."/>
            <person name="Zahm M."/>
            <person name="Cabau C."/>
            <person name="Klopp C."/>
            <person name="Thompson A.W."/>
            <person name="Robinson-Rechavi M."/>
            <person name="Braasch I."/>
            <person name="Lecointre G."/>
            <person name="Bobe J."/>
            <person name="Postlethwait J.H."/>
            <person name="Berthelot C."/>
            <person name="Roest Crollius H."/>
            <person name="Guiguen Y."/>
        </authorList>
    </citation>
    <scope>NUCLEOTIDE SEQUENCE</scope>
    <source>
        <strain evidence="1">NC1722</strain>
    </source>
</reference>
<dbReference type="EMBL" id="JAINUG010000016">
    <property type="protein sequence ID" value="KAJ8413306.1"/>
    <property type="molecule type" value="Genomic_DNA"/>
</dbReference>
<comment type="caution">
    <text evidence="1">The sequence shown here is derived from an EMBL/GenBank/DDBJ whole genome shotgun (WGS) entry which is preliminary data.</text>
</comment>
<evidence type="ECO:0000313" key="1">
    <source>
        <dbReference type="EMBL" id="KAJ8413306.1"/>
    </source>
</evidence>
<dbReference type="AlphaFoldDB" id="A0AAD7WXJ0"/>
<gene>
    <name evidence="1" type="ORF">AAFF_G00093020</name>
</gene>
<protein>
    <submittedName>
        <fullName evidence="1">Uncharacterized protein</fullName>
    </submittedName>
</protein>
<accession>A0AAD7WXJ0</accession>
<evidence type="ECO:0000313" key="2">
    <source>
        <dbReference type="Proteomes" id="UP001221898"/>
    </source>
</evidence>
<keyword evidence="2" id="KW-1185">Reference proteome</keyword>
<organism evidence="1 2">
    <name type="scientific">Aldrovandia affinis</name>
    <dbReference type="NCBI Taxonomy" id="143900"/>
    <lineage>
        <taxon>Eukaryota</taxon>
        <taxon>Metazoa</taxon>
        <taxon>Chordata</taxon>
        <taxon>Craniata</taxon>
        <taxon>Vertebrata</taxon>
        <taxon>Euteleostomi</taxon>
        <taxon>Actinopterygii</taxon>
        <taxon>Neopterygii</taxon>
        <taxon>Teleostei</taxon>
        <taxon>Notacanthiformes</taxon>
        <taxon>Halosauridae</taxon>
        <taxon>Aldrovandia</taxon>
    </lineage>
</organism>
<sequence length="110" mass="12425">MFETPLWILNAYTQHKTDVGYNILLKCAIKQSQQQHFYVNEKEVPACDCFHLIFSCLFLVRVAGGWSLSQHALGREAGIHPGQVANPSQGTTYTIHSHTHTYGQIRLQLA</sequence>
<name>A0AAD7WXJ0_9TELE</name>
<dbReference type="Proteomes" id="UP001221898">
    <property type="component" value="Unassembled WGS sequence"/>
</dbReference>
<proteinExistence type="predicted"/>